<dbReference type="Proteomes" id="UP000183987">
    <property type="component" value="Unassembled WGS sequence"/>
</dbReference>
<evidence type="ECO:0000313" key="16">
    <source>
        <dbReference type="Proteomes" id="UP000183987"/>
    </source>
</evidence>
<feature type="transmembrane region" description="Helical" evidence="13">
    <location>
        <begin position="18"/>
        <end position="40"/>
    </location>
</feature>
<keyword evidence="7" id="KW-0479">Metal-binding</keyword>
<keyword evidence="3" id="KW-0813">Transport</keyword>
<dbReference type="GO" id="GO:0046872">
    <property type="term" value="F:metal ion binding"/>
    <property type="evidence" value="ECO:0007669"/>
    <property type="project" value="UniProtKB-KW"/>
</dbReference>
<evidence type="ECO:0000256" key="1">
    <source>
        <dbReference type="ARBA" id="ARBA00001970"/>
    </source>
</evidence>
<evidence type="ECO:0000256" key="4">
    <source>
        <dbReference type="ARBA" id="ARBA00022475"/>
    </source>
</evidence>
<dbReference type="InterPro" id="IPR007372">
    <property type="entry name" value="Lipid/polyisoprenoid-bd_YceI"/>
</dbReference>
<dbReference type="STRING" id="366533.SAMN05444339_101537"/>
<dbReference type="GO" id="GO:0022904">
    <property type="term" value="P:respiratory electron transport chain"/>
    <property type="evidence" value="ECO:0007669"/>
    <property type="project" value="InterPro"/>
</dbReference>
<evidence type="ECO:0000313" key="15">
    <source>
        <dbReference type="EMBL" id="SHE49688.1"/>
    </source>
</evidence>
<feature type="transmembrane region" description="Helical" evidence="13">
    <location>
        <begin position="202"/>
        <end position="222"/>
    </location>
</feature>
<evidence type="ECO:0000256" key="12">
    <source>
        <dbReference type="ARBA" id="ARBA00037975"/>
    </source>
</evidence>
<dbReference type="InterPro" id="IPR011577">
    <property type="entry name" value="Cyt_b561_bac/Ni-Hgenase"/>
</dbReference>
<keyword evidence="9 13" id="KW-1133">Transmembrane helix</keyword>
<protein>
    <submittedName>
        <fullName evidence="15">Cytochrome b561</fullName>
    </submittedName>
</protein>
<keyword evidence="4" id="KW-1003">Cell membrane</keyword>
<evidence type="ECO:0000256" key="8">
    <source>
        <dbReference type="ARBA" id="ARBA00022982"/>
    </source>
</evidence>
<dbReference type="PANTHER" id="PTHR30529">
    <property type="entry name" value="CYTOCHROME B561"/>
    <property type="match status" value="1"/>
</dbReference>
<evidence type="ECO:0000259" key="14">
    <source>
        <dbReference type="SMART" id="SM00867"/>
    </source>
</evidence>
<keyword evidence="8" id="KW-0249">Electron transport</keyword>
<name>A0A1M4TYW3_LOKAT</name>
<evidence type="ECO:0000256" key="11">
    <source>
        <dbReference type="ARBA" id="ARBA00023136"/>
    </source>
</evidence>
<dbReference type="InterPro" id="IPR052168">
    <property type="entry name" value="Cytochrome_b561_oxidase"/>
</dbReference>
<feature type="transmembrane region" description="Helical" evidence="13">
    <location>
        <begin position="151"/>
        <end position="171"/>
    </location>
</feature>
<dbReference type="SMART" id="SM00867">
    <property type="entry name" value="YceI"/>
    <property type="match status" value="1"/>
</dbReference>
<dbReference type="GO" id="GO:0009055">
    <property type="term" value="F:electron transfer activity"/>
    <property type="evidence" value="ECO:0007669"/>
    <property type="project" value="InterPro"/>
</dbReference>
<dbReference type="SUPFAM" id="SSF81342">
    <property type="entry name" value="Transmembrane di-heme cytochromes"/>
    <property type="match status" value="1"/>
</dbReference>
<dbReference type="GO" id="GO:0020037">
    <property type="term" value="F:heme binding"/>
    <property type="evidence" value="ECO:0007669"/>
    <property type="project" value="TreeGrafter"/>
</dbReference>
<dbReference type="Gene3D" id="1.20.950.20">
    <property type="entry name" value="Transmembrane di-heme cytochromes, Chain C"/>
    <property type="match status" value="1"/>
</dbReference>
<organism evidence="15 16">
    <name type="scientific">Loktanella atrilutea</name>
    <dbReference type="NCBI Taxonomy" id="366533"/>
    <lineage>
        <taxon>Bacteria</taxon>
        <taxon>Pseudomonadati</taxon>
        <taxon>Pseudomonadota</taxon>
        <taxon>Alphaproteobacteria</taxon>
        <taxon>Rhodobacterales</taxon>
        <taxon>Roseobacteraceae</taxon>
        <taxon>Loktanella</taxon>
    </lineage>
</organism>
<dbReference type="OrthoDB" id="1247465at2"/>
<dbReference type="SUPFAM" id="SSF101874">
    <property type="entry name" value="YceI-like"/>
    <property type="match status" value="1"/>
</dbReference>
<dbReference type="EMBL" id="FQUE01000001">
    <property type="protein sequence ID" value="SHE49688.1"/>
    <property type="molecule type" value="Genomic_DNA"/>
</dbReference>
<gene>
    <name evidence="15" type="ORF">SAMN05444339_101537</name>
</gene>
<comment type="cofactor">
    <cofactor evidence="1">
        <name>heme b</name>
        <dbReference type="ChEBI" id="CHEBI:60344"/>
    </cofactor>
</comment>
<dbReference type="AlphaFoldDB" id="A0A1M4TYW3"/>
<feature type="transmembrane region" description="Helical" evidence="13">
    <location>
        <begin position="61"/>
        <end position="78"/>
    </location>
</feature>
<comment type="subcellular location">
    <subcellularLocation>
        <location evidence="2">Cell membrane</location>
        <topology evidence="2">Multi-pass membrane protein</topology>
    </subcellularLocation>
</comment>
<evidence type="ECO:0000256" key="6">
    <source>
        <dbReference type="ARBA" id="ARBA00022692"/>
    </source>
</evidence>
<evidence type="ECO:0000256" key="9">
    <source>
        <dbReference type="ARBA" id="ARBA00022989"/>
    </source>
</evidence>
<proteinExistence type="inferred from homology"/>
<sequence>MTHATPDSPTTYGTVTKVFHWLTALLILTIIPLGLIASDLPYETNEQLARKAQLFSLHKTLGVAVFCVALLRILWALGHAKPGALHPERRVETLAAETVHWLLYASLVVTPLTGWIDHAATTGFAPIWWPFGQSLPFVPKDDGVAHLFGSLHWVFGKVMIGALILHIAGALKHQFVDRDATLRRMWFGRTETPQAGHHRTPAAAPLLAALILAIGAGVAVALSGGEEETRETATLDQVASDWTVQDGTLGITVKQFGKTVEGTFADWTAAITFDPEAATDAGEVTVTINIGSLTLGSVTDQAMGADFFNVAEFPTATFTAPITKTAEGYTADGTLTMKGQTAPLTLPFTLTLDGDTATMRGQTTVNRMDYGVGKTMGDEANLGFDVVVAVDLTATRGQ</sequence>
<accession>A0A1M4TYW3</accession>
<dbReference type="Pfam" id="PF04264">
    <property type="entry name" value="YceI"/>
    <property type="match status" value="1"/>
</dbReference>
<evidence type="ECO:0000256" key="3">
    <source>
        <dbReference type="ARBA" id="ARBA00022448"/>
    </source>
</evidence>
<keyword evidence="10" id="KW-0408">Iron</keyword>
<dbReference type="RefSeq" id="WP_072855627.1">
    <property type="nucleotide sequence ID" value="NZ_FQUE01000001.1"/>
</dbReference>
<evidence type="ECO:0000256" key="5">
    <source>
        <dbReference type="ARBA" id="ARBA00022617"/>
    </source>
</evidence>
<evidence type="ECO:0000256" key="13">
    <source>
        <dbReference type="SAM" id="Phobius"/>
    </source>
</evidence>
<dbReference type="InterPro" id="IPR036761">
    <property type="entry name" value="TTHA0802/YceI-like_sf"/>
</dbReference>
<feature type="domain" description="Lipid/polyisoprenoid-binding YceI-like" evidence="14">
    <location>
        <begin position="241"/>
        <end position="395"/>
    </location>
</feature>
<evidence type="ECO:0000256" key="2">
    <source>
        <dbReference type="ARBA" id="ARBA00004651"/>
    </source>
</evidence>
<dbReference type="Pfam" id="PF01292">
    <property type="entry name" value="Ni_hydr_CYTB"/>
    <property type="match status" value="1"/>
</dbReference>
<reference evidence="16" key="1">
    <citation type="submission" date="2016-11" db="EMBL/GenBank/DDBJ databases">
        <authorList>
            <person name="Varghese N."/>
            <person name="Submissions S."/>
        </authorList>
    </citation>
    <scope>NUCLEOTIDE SEQUENCE [LARGE SCALE GENOMIC DNA]</scope>
    <source>
        <strain evidence="16">DSM 29326</strain>
    </source>
</reference>
<keyword evidence="5" id="KW-0349">Heme</keyword>
<keyword evidence="11 13" id="KW-0472">Membrane</keyword>
<comment type="similarity">
    <text evidence="12">Belongs to the cytochrome b561 family.</text>
</comment>
<dbReference type="GO" id="GO:0005886">
    <property type="term" value="C:plasma membrane"/>
    <property type="evidence" value="ECO:0007669"/>
    <property type="project" value="UniProtKB-SubCell"/>
</dbReference>
<dbReference type="InterPro" id="IPR016174">
    <property type="entry name" value="Di-haem_cyt_TM"/>
</dbReference>
<dbReference type="PANTHER" id="PTHR30529:SF1">
    <property type="entry name" value="CYTOCHROME B561 HOMOLOG 2"/>
    <property type="match status" value="1"/>
</dbReference>
<evidence type="ECO:0000256" key="7">
    <source>
        <dbReference type="ARBA" id="ARBA00022723"/>
    </source>
</evidence>
<dbReference type="Gene3D" id="2.40.128.110">
    <property type="entry name" value="Lipid/polyisoprenoid-binding, YceI-like"/>
    <property type="match status" value="1"/>
</dbReference>
<keyword evidence="6 13" id="KW-0812">Transmembrane</keyword>
<keyword evidence="16" id="KW-1185">Reference proteome</keyword>
<evidence type="ECO:0000256" key="10">
    <source>
        <dbReference type="ARBA" id="ARBA00023004"/>
    </source>
</evidence>